<gene>
    <name evidence="2" type="ordered locus">Ornrh_0551</name>
</gene>
<dbReference type="AlphaFoldDB" id="I3ZYG9"/>
<reference evidence="2 3" key="1">
    <citation type="submission" date="2012-06" db="EMBL/GenBank/DDBJ databases">
        <title>The complete genome of Ornithobacterium rhinotracheale DSM 15997.</title>
        <authorList>
            <consortium name="US DOE Joint Genome Institute (JGI-PGF)"/>
            <person name="Lucas S."/>
            <person name="Copeland A."/>
            <person name="Lapidus A."/>
            <person name="Goodwin L."/>
            <person name="Pitluck S."/>
            <person name="Peters L."/>
            <person name="Mikhailova N."/>
            <person name="Teshima H."/>
            <person name="Kyrpides N."/>
            <person name="Mavromatis K."/>
            <person name="Pagani I."/>
            <person name="Ivanova N."/>
            <person name="Ovchinnikova G."/>
            <person name="Zeytun A."/>
            <person name="Detter J.C."/>
            <person name="Han C."/>
            <person name="Land M."/>
            <person name="Hauser L."/>
            <person name="Markowitz V."/>
            <person name="Cheng J.-F."/>
            <person name="Hugenholtz P."/>
            <person name="Woyke T."/>
            <person name="Wu D."/>
            <person name="Lang E."/>
            <person name="Kopitz M."/>
            <person name="Brambilla E."/>
            <person name="Klenk H.-P."/>
            <person name="Eisen J.A."/>
        </authorList>
    </citation>
    <scope>NUCLEOTIDE SEQUENCE [LARGE SCALE GENOMIC DNA]</scope>
    <source>
        <strain evidence="3">ATCC 51463 / DSM 15997 / CCUG 23171 / LMG 9086</strain>
    </source>
</reference>
<dbReference type="GO" id="GO:0006298">
    <property type="term" value="P:mismatch repair"/>
    <property type="evidence" value="ECO:0007669"/>
    <property type="project" value="InterPro"/>
</dbReference>
<keyword evidence="3" id="KW-1185">Reference proteome</keyword>
<proteinExistence type="predicted"/>
<dbReference type="KEGG" id="orh:Ornrh_0551"/>
<dbReference type="RefSeq" id="WP_014790374.1">
    <property type="nucleotide sequence ID" value="NC_018016.1"/>
</dbReference>
<organism evidence="2 3">
    <name type="scientific">Ornithobacterium rhinotracheale (strain ATCC 51463 / DSM 15997 / CCUG 23171 / CIP 104009 / LMG 9086)</name>
    <dbReference type="NCBI Taxonomy" id="867902"/>
    <lineage>
        <taxon>Bacteria</taxon>
        <taxon>Pseudomonadati</taxon>
        <taxon>Bacteroidota</taxon>
        <taxon>Flavobacteriia</taxon>
        <taxon>Flavobacteriales</taxon>
        <taxon>Weeksellaceae</taxon>
        <taxon>Ornithobacterium</taxon>
    </lineage>
</organism>
<dbReference type="GO" id="GO:0005524">
    <property type="term" value="F:ATP binding"/>
    <property type="evidence" value="ECO:0007669"/>
    <property type="project" value="InterPro"/>
</dbReference>
<dbReference type="STRING" id="867902.Ornrh_0551"/>
<dbReference type="GO" id="GO:0030983">
    <property type="term" value="F:mismatched DNA binding"/>
    <property type="evidence" value="ECO:0007669"/>
    <property type="project" value="InterPro"/>
</dbReference>
<dbReference type="Pfam" id="PF01624">
    <property type="entry name" value="MutS_I"/>
    <property type="match status" value="1"/>
</dbReference>
<evidence type="ECO:0000259" key="1">
    <source>
        <dbReference type="Pfam" id="PF01624"/>
    </source>
</evidence>
<dbReference type="eggNOG" id="ENOG5030PCG">
    <property type="taxonomic scope" value="Bacteria"/>
</dbReference>
<protein>
    <submittedName>
        <fullName evidence="2">MutS domain I</fullName>
    </submittedName>
</protein>
<dbReference type="HOGENOM" id="CLU_1401526_0_0_10"/>
<dbReference type="GeneID" id="97257288"/>
<evidence type="ECO:0000313" key="3">
    <source>
        <dbReference type="Proteomes" id="UP000006051"/>
    </source>
</evidence>
<name>I3ZYG9_ORNRL</name>
<dbReference type="Proteomes" id="UP000006051">
    <property type="component" value="Chromosome"/>
</dbReference>
<dbReference type="InterPro" id="IPR007695">
    <property type="entry name" value="DNA_mismatch_repair_MutS-lik_N"/>
</dbReference>
<accession>I3ZYG9</accession>
<dbReference type="EMBL" id="CP003283">
    <property type="protein sequence ID" value="AFL96753.1"/>
    <property type="molecule type" value="Genomic_DNA"/>
</dbReference>
<evidence type="ECO:0000313" key="2">
    <source>
        <dbReference type="EMBL" id="AFL96753.1"/>
    </source>
</evidence>
<sequence length="181" mass="21242">MNIAQKLKIVEEDRDNAVVFFKEGMFWKCYNAHAMYFILNVKPMKVSTRWYKNMNQYVHSIGFPDGALVKYVKQLRLGCAPAREVMEARIVRLQDLLWQQSMPYPTWSEEIVKAWEKKQRQAEMSQRREQLMQLIEEPRANEASESLLAQISQFDVNNATPVQAFNLVIDLQNKLKRIGEG</sequence>
<feature type="domain" description="DNA mismatch repair protein MutS-like N-terminal" evidence="1">
    <location>
        <begin position="10"/>
        <end position="75"/>
    </location>
</feature>